<dbReference type="AlphaFoldDB" id="A0A0K2B197"/>
<protein>
    <submittedName>
        <fullName evidence="2">Uncharacterized protein</fullName>
    </submittedName>
</protein>
<dbReference type="Proteomes" id="UP000061018">
    <property type="component" value="Chromosome"/>
</dbReference>
<sequence length="68" mass="7897">MTGESKKAVQGHRRQAGSQPVHYQSRDRRHRTRGTTGQGRNRPYAAQERLCTDHLTTRIRLMTRTSFC</sequence>
<evidence type="ECO:0000313" key="2">
    <source>
        <dbReference type="EMBL" id="AKZ58926.1"/>
    </source>
</evidence>
<accession>A0A0K2B197</accession>
<proteinExistence type="predicted"/>
<gene>
    <name evidence="2" type="ORF">SAM23877_5881</name>
</gene>
<feature type="region of interest" description="Disordered" evidence="1">
    <location>
        <begin position="1"/>
        <end position="49"/>
    </location>
</feature>
<name>A0A0K2B197_STRA7</name>
<organism evidence="2 3">
    <name type="scientific">Streptomyces ambofaciens (strain ATCC 23877 / 3486 / DSM 40053 / JCM 4204 / NBRC 12836 / NRRL B-2516)</name>
    <dbReference type="NCBI Taxonomy" id="278992"/>
    <lineage>
        <taxon>Bacteria</taxon>
        <taxon>Bacillati</taxon>
        <taxon>Actinomycetota</taxon>
        <taxon>Actinomycetes</taxon>
        <taxon>Kitasatosporales</taxon>
        <taxon>Streptomycetaceae</taxon>
        <taxon>Streptomyces</taxon>
    </lineage>
</organism>
<dbReference type="KEGG" id="samb:SAM23877_5881"/>
<evidence type="ECO:0000256" key="1">
    <source>
        <dbReference type="SAM" id="MobiDB-lite"/>
    </source>
</evidence>
<reference evidence="3" key="1">
    <citation type="journal article" date="2015" name="J. Biotechnol.">
        <title>Complete genome sequence of Streptomyces ambofaciens ATCC 23877, the spiramycin producer.</title>
        <authorList>
            <person name="Thibessard A."/>
            <person name="Haas D."/>
            <person name="Gerbaud C."/>
            <person name="Aigle B."/>
            <person name="Lautru S."/>
            <person name="Pernodet J.L."/>
            <person name="Leblond P."/>
        </authorList>
    </citation>
    <scope>NUCLEOTIDE SEQUENCE [LARGE SCALE GENOMIC DNA]</scope>
    <source>
        <strain evidence="3">ATCC 23877 / 3486 / DSM 40053 / JCM 4204 / NBRC 12836 / NRRL B-2516</strain>
    </source>
</reference>
<dbReference type="EMBL" id="CP012382">
    <property type="protein sequence ID" value="AKZ58926.1"/>
    <property type="molecule type" value="Genomic_DNA"/>
</dbReference>
<evidence type="ECO:0000313" key="3">
    <source>
        <dbReference type="Proteomes" id="UP000061018"/>
    </source>
</evidence>